<dbReference type="KEGG" id="sge:DWG14_06523"/>
<dbReference type="EMBL" id="CP032427">
    <property type="protein sequence ID" value="AYC42231.1"/>
    <property type="molecule type" value="Genomic_DNA"/>
</dbReference>
<proteinExistence type="predicted"/>
<sequence length="290" mass="30154">MTMRRDGHGELRARLRDAAGQHEPDRERILARVERGMAEQGRPDHRATRPPVYGWVRVAGATAAVACVLGFGGFAVASAVKDEPTAERSVAATGTPSPSPDATSRPPAPPADPTPRSTPTHGTDRPTGTPSRTSEASPQVPASGAEDGPLRSAGSLDSNSNEFWAQSDVTLKTSEQLTSLTVEVRIAQTGGVTSTGGWRSLPADDYTFTVAEKDGFLVYTWVLKEGRTVPAGEWVFAAQYNRGRADRDAKGDGYTATAATAATAATKSDKLSVKGGFAAQSGGSADAGGS</sequence>
<feature type="region of interest" description="Disordered" evidence="1">
    <location>
        <begin position="86"/>
        <end position="159"/>
    </location>
</feature>
<protein>
    <submittedName>
        <fullName evidence="2">Uncharacterized protein</fullName>
    </submittedName>
</protein>
<evidence type="ECO:0000313" key="3">
    <source>
        <dbReference type="Proteomes" id="UP000265765"/>
    </source>
</evidence>
<organism evidence="2 3">
    <name type="scientific">Streptomyces griseorubiginosus</name>
    <dbReference type="NCBI Taxonomy" id="67304"/>
    <lineage>
        <taxon>Bacteria</taxon>
        <taxon>Bacillati</taxon>
        <taxon>Actinomycetota</taxon>
        <taxon>Actinomycetes</taxon>
        <taxon>Kitasatosporales</taxon>
        <taxon>Streptomycetaceae</taxon>
        <taxon>Streptomyces</taxon>
    </lineage>
</organism>
<name>A0AAI8PRJ0_9ACTN</name>
<reference evidence="2 3" key="1">
    <citation type="submission" date="2018-09" db="EMBL/GenBank/DDBJ databases">
        <title>Production of Trimethoprim by Streptomyces sp. 3E-1.</title>
        <authorList>
            <person name="Kang H.J."/>
            <person name="Kim S.B."/>
        </authorList>
    </citation>
    <scope>NUCLEOTIDE SEQUENCE [LARGE SCALE GENOMIC DNA]</scope>
    <source>
        <strain evidence="2 3">3E-1</strain>
    </source>
</reference>
<feature type="region of interest" description="Disordered" evidence="1">
    <location>
        <begin position="1"/>
        <end position="27"/>
    </location>
</feature>
<evidence type="ECO:0000313" key="2">
    <source>
        <dbReference type="EMBL" id="AYC42231.1"/>
    </source>
</evidence>
<gene>
    <name evidence="2" type="ORF">DWG14_06523</name>
</gene>
<evidence type="ECO:0000256" key="1">
    <source>
        <dbReference type="SAM" id="MobiDB-lite"/>
    </source>
</evidence>
<dbReference type="Proteomes" id="UP000265765">
    <property type="component" value="Chromosome"/>
</dbReference>
<dbReference type="RefSeq" id="WP_120052781.1">
    <property type="nucleotide sequence ID" value="NZ_CP032427.1"/>
</dbReference>
<accession>A0AAI8PRJ0</accession>
<dbReference type="GeneID" id="91285341"/>
<dbReference type="AlphaFoldDB" id="A0AAI8PRJ0"/>
<feature type="compositionally biased region" description="Polar residues" evidence="1">
    <location>
        <begin position="126"/>
        <end position="137"/>
    </location>
</feature>